<dbReference type="VEuPathDB" id="AmoebaDB:NfTy_088780"/>
<evidence type="ECO:0000313" key="2">
    <source>
        <dbReference type="EMBL" id="KAF0974564.1"/>
    </source>
</evidence>
<organism evidence="2 3">
    <name type="scientific">Naegleria fowleri</name>
    <name type="common">Brain eating amoeba</name>
    <dbReference type="NCBI Taxonomy" id="5763"/>
    <lineage>
        <taxon>Eukaryota</taxon>
        <taxon>Discoba</taxon>
        <taxon>Heterolobosea</taxon>
        <taxon>Tetramitia</taxon>
        <taxon>Eutetramitia</taxon>
        <taxon>Vahlkampfiidae</taxon>
        <taxon>Naegleria</taxon>
    </lineage>
</organism>
<dbReference type="VEuPathDB" id="AmoebaDB:FDP41_006596"/>
<dbReference type="GeneID" id="68113814"/>
<feature type="compositionally biased region" description="Low complexity" evidence="1">
    <location>
        <begin position="309"/>
        <end position="321"/>
    </location>
</feature>
<dbReference type="Proteomes" id="UP000444721">
    <property type="component" value="Unassembled WGS sequence"/>
</dbReference>
<evidence type="ECO:0000256" key="1">
    <source>
        <dbReference type="SAM" id="MobiDB-lite"/>
    </source>
</evidence>
<dbReference type="AlphaFoldDB" id="A0A6A5BKH8"/>
<sequence>MFGSSSTVEIDSQEVMDRMENVLRDISKQPQPIGHGKLSEFLDRDDDADSELKKAISLQYGNCCDLAKRWMYGDQQQNKKMMKKKDYHDMTISAPQQLDTHLLLLLDDNLKYDIVEFIPTYSRWPSLKQNDQFMDEMDIPYDYKKNDDEDQQRVISLQREEHVEYARRDQPIVTYHKMRLVSKVFNNRMMRSILQVKEIILNSSEYETDVWDYFLTFLRKQRLFKEGNGKLLPTSDGIYLYRDGVEELRSLSTKKSSEAKQSSSLFKSTGISMLGGGSTTTGTPSFFSSTNTSGSSLFGNFGSSSLDDESSSSAVESTDVAQKSESGESITTTLASTDIFSESLETLQSHKGIRQKRSAKNTSVFNFAPPTENYTNAYPISQFKLSLHRDIYNHLLVEEFIGENTTIERLVLLHSISPLFLEAILNQLKKLKKLDLLSACKFPESLSHQSLEEITTMRETAITSEQCIQLPNLKKIIKLKSFEVFTFSSAMPTGLQHITEERQPWQIIEYLEEFHPSLRMILIENFFRCDPLSNNSSFSFSSHYSLVRGLFQTPIANIERAKEILDYIIKTHNFPCESIMITHLEPHTDTCQCLLQYFIYLCNEYQNGRLMNISSTISQSGAKIVMIAIDFGWHFWKQHMELPFFVCGDKKTNTLLNKVLELIHSKIDEEILKSIFNAYLLGSKLSDLESIISFFLLHNIELLTKTVIRSVKCTLSFSQDNICKIPLIGLLFVRCNPYGGLLLESIIDHMSIEDFESVRVEEKGDNILHLYLKSMTSLEGALVNVVFLLKLLRKSRKLATIPNNEKLTPLQICQKIENEYFQAILTREFLSN</sequence>
<reference evidence="2 3" key="1">
    <citation type="journal article" date="2019" name="Sci. Rep.">
        <title>Nanopore sequencing improves the draft genome of the human pathogenic amoeba Naegleria fowleri.</title>
        <authorList>
            <person name="Liechti N."/>
            <person name="Schurch N."/>
            <person name="Bruggmann R."/>
            <person name="Wittwer M."/>
        </authorList>
    </citation>
    <scope>NUCLEOTIDE SEQUENCE [LARGE SCALE GENOMIC DNA]</scope>
    <source>
        <strain evidence="2 3">ATCC 30894</strain>
    </source>
</reference>
<dbReference type="OrthoDB" id="10499979at2759"/>
<name>A0A6A5BKH8_NAEFO</name>
<comment type="caution">
    <text evidence="2">The sequence shown here is derived from an EMBL/GenBank/DDBJ whole genome shotgun (WGS) entry which is preliminary data.</text>
</comment>
<proteinExistence type="predicted"/>
<feature type="region of interest" description="Disordered" evidence="1">
    <location>
        <begin position="309"/>
        <end position="328"/>
    </location>
</feature>
<gene>
    <name evidence="2" type="ORF">FDP41_006596</name>
</gene>
<dbReference type="VEuPathDB" id="AmoebaDB:NF0058330"/>
<dbReference type="OMA" id="ESIMITH"/>
<dbReference type="EMBL" id="VFQX01000052">
    <property type="protein sequence ID" value="KAF0974564.1"/>
    <property type="molecule type" value="Genomic_DNA"/>
</dbReference>
<accession>A0A6A5BKH8</accession>
<protein>
    <submittedName>
        <fullName evidence="2">Uncharacterized protein</fullName>
    </submittedName>
</protein>
<evidence type="ECO:0000313" key="3">
    <source>
        <dbReference type="Proteomes" id="UP000444721"/>
    </source>
</evidence>
<keyword evidence="3" id="KW-1185">Reference proteome</keyword>
<dbReference type="RefSeq" id="XP_044559277.1">
    <property type="nucleotide sequence ID" value="XM_044710248.1"/>
</dbReference>